<feature type="transmembrane region" description="Helical" evidence="7">
    <location>
        <begin position="261"/>
        <end position="283"/>
    </location>
</feature>
<protein>
    <submittedName>
        <fullName evidence="9">Transporter integral membrane protein</fullName>
    </submittedName>
</protein>
<evidence type="ECO:0000313" key="10">
    <source>
        <dbReference type="Proteomes" id="UP000065807"/>
    </source>
</evidence>
<evidence type="ECO:0000256" key="1">
    <source>
        <dbReference type="ARBA" id="ARBA00004651"/>
    </source>
</evidence>
<keyword evidence="3" id="KW-1003">Cell membrane</keyword>
<dbReference type="STRING" id="1555112.LIP_2286"/>
<evidence type="ECO:0000256" key="3">
    <source>
        <dbReference type="ARBA" id="ARBA00022475"/>
    </source>
</evidence>
<dbReference type="OrthoDB" id="2637002at2"/>
<name>A0A0K2SM85_LIMPI</name>
<dbReference type="KEGG" id="lpil:LIP_2286"/>
<reference evidence="10" key="1">
    <citation type="submission" date="2015-07" db="EMBL/GenBank/DDBJ databases">
        <title>Complete genome sequence and phylogenetic analysis of Limnochorda pilosa.</title>
        <authorList>
            <person name="Watanabe M."/>
            <person name="Kojima H."/>
            <person name="Fukui M."/>
        </authorList>
    </citation>
    <scope>NUCLEOTIDE SEQUENCE [LARGE SCALE GENOMIC DNA]</scope>
    <source>
        <strain evidence="10">HC45</strain>
    </source>
</reference>
<feature type="transmembrane region" description="Helical" evidence="7">
    <location>
        <begin position="155"/>
        <end position="180"/>
    </location>
</feature>
<feature type="transmembrane region" description="Helical" evidence="7">
    <location>
        <begin position="105"/>
        <end position="125"/>
    </location>
</feature>
<dbReference type="CDD" id="cd06261">
    <property type="entry name" value="TM_PBP2"/>
    <property type="match status" value="1"/>
</dbReference>
<evidence type="ECO:0000259" key="8">
    <source>
        <dbReference type="PROSITE" id="PS50928"/>
    </source>
</evidence>
<keyword evidence="6 7" id="KW-0472">Membrane</keyword>
<dbReference type="Pfam" id="PF00528">
    <property type="entry name" value="BPD_transp_1"/>
    <property type="match status" value="1"/>
</dbReference>
<dbReference type="Gene3D" id="1.10.3720.10">
    <property type="entry name" value="MetI-like"/>
    <property type="match status" value="1"/>
</dbReference>
<evidence type="ECO:0000256" key="6">
    <source>
        <dbReference type="ARBA" id="ARBA00023136"/>
    </source>
</evidence>
<feature type="transmembrane region" description="Helical" evidence="7">
    <location>
        <begin position="12"/>
        <end position="30"/>
    </location>
</feature>
<evidence type="ECO:0000256" key="7">
    <source>
        <dbReference type="RuleBase" id="RU363032"/>
    </source>
</evidence>
<reference evidence="10" key="2">
    <citation type="journal article" date="2016" name="Int. J. Syst. Evol. Microbiol.">
        <title>Complete genome sequence and cell structure of Limnochorda pilosa, a Gram-negative spore-former within the phylum Firmicutes.</title>
        <authorList>
            <person name="Watanabe M."/>
            <person name="Kojima H."/>
            <person name="Fukui M."/>
        </authorList>
    </citation>
    <scope>NUCLEOTIDE SEQUENCE [LARGE SCALE GENOMIC DNA]</scope>
    <source>
        <strain evidence="10">HC45</strain>
    </source>
</reference>
<dbReference type="EMBL" id="AP014924">
    <property type="protein sequence ID" value="BAS28127.1"/>
    <property type="molecule type" value="Genomic_DNA"/>
</dbReference>
<proteinExistence type="inferred from homology"/>
<dbReference type="GO" id="GO:0055085">
    <property type="term" value="P:transmembrane transport"/>
    <property type="evidence" value="ECO:0007669"/>
    <property type="project" value="InterPro"/>
</dbReference>
<dbReference type="AlphaFoldDB" id="A0A0K2SM85"/>
<dbReference type="Proteomes" id="UP000065807">
    <property type="component" value="Chromosome"/>
</dbReference>
<feature type="domain" description="ABC transmembrane type-1" evidence="8">
    <location>
        <begin position="68"/>
        <end position="282"/>
    </location>
</feature>
<sequence>MNGRSRIGPSWWLLIPAVLPILLLSVIPLLEGMYLGFTDYRLGPGQPELNGLENYRYMLMDYTFWSSFRTGAIWALSVTGGEIILGLGLALLLNARLPLQGLARVLILIPWAMPPVVKGLVWRMVYHPTIGLFNRALLDLGVLETPVNWLGDYTWTLPAAIVVGIWAGLPLAAVMLLAGLQTVPQELKEAAALDGASSWGQFWYVVLPLLVPVIVALGTIEMIWNFNSFGLVYVLTEGGPGDTTRLPMLYAYEEGFRYGNLGYAAALGNVMVFVMLLLIFFYVRRSSREVA</sequence>
<evidence type="ECO:0000256" key="5">
    <source>
        <dbReference type="ARBA" id="ARBA00022989"/>
    </source>
</evidence>
<dbReference type="PROSITE" id="PS50928">
    <property type="entry name" value="ABC_TM1"/>
    <property type="match status" value="1"/>
</dbReference>
<accession>A0A0K2SM85</accession>
<evidence type="ECO:0000313" key="9">
    <source>
        <dbReference type="EMBL" id="BAS28127.1"/>
    </source>
</evidence>
<dbReference type="RefSeq" id="WP_068137971.1">
    <property type="nucleotide sequence ID" value="NZ_AP014924.1"/>
</dbReference>
<keyword evidence="2 7" id="KW-0813">Transport</keyword>
<dbReference type="InterPro" id="IPR051393">
    <property type="entry name" value="ABC_transporter_permease"/>
</dbReference>
<evidence type="ECO:0000256" key="4">
    <source>
        <dbReference type="ARBA" id="ARBA00022692"/>
    </source>
</evidence>
<keyword evidence="10" id="KW-1185">Reference proteome</keyword>
<dbReference type="PANTHER" id="PTHR30193:SF44">
    <property type="entry name" value="LACTOSE TRANSPORT SYSTEM PERMEASE PROTEIN LACF"/>
    <property type="match status" value="1"/>
</dbReference>
<feature type="transmembrane region" description="Helical" evidence="7">
    <location>
        <begin position="201"/>
        <end position="224"/>
    </location>
</feature>
<dbReference type="PANTHER" id="PTHR30193">
    <property type="entry name" value="ABC TRANSPORTER PERMEASE PROTEIN"/>
    <property type="match status" value="1"/>
</dbReference>
<dbReference type="GO" id="GO:0005886">
    <property type="term" value="C:plasma membrane"/>
    <property type="evidence" value="ECO:0007669"/>
    <property type="project" value="UniProtKB-SubCell"/>
</dbReference>
<comment type="subcellular location">
    <subcellularLocation>
        <location evidence="1 7">Cell membrane</location>
        <topology evidence="1 7">Multi-pass membrane protein</topology>
    </subcellularLocation>
</comment>
<organism evidence="9 10">
    <name type="scientific">Limnochorda pilosa</name>
    <dbReference type="NCBI Taxonomy" id="1555112"/>
    <lineage>
        <taxon>Bacteria</taxon>
        <taxon>Bacillati</taxon>
        <taxon>Bacillota</taxon>
        <taxon>Limnochordia</taxon>
        <taxon>Limnochordales</taxon>
        <taxon>Limnochordaceae</taxon>
        <taxon>Limnochorda</taxon>
    </lineage>
</organism>
<dbReference type="PATRIC" id="fig|1555112.3.peg.2331"/>
<keyword evidence="5 7" id="KW-1133">Transmembrane helix</keyword>
<dbReference type="SUPFAM" id="SSF161098">
    <property type="entry name" value="MetI-like"/>
    <property type="match status" value="1"/>
</dbReference>
<evidence type="ECO:0000256" key="2">
    <source>
        <dbReference type="ARBA" id="ARBA00022448"/>
    </source>
</evidence>
<feature type="transmembrane region" description="Helical" evidence="7">
    <location>
        <begin position="72"/>
        <end position="93"/>
    </location>
</feature>
<comment type="similarity">
    <text evidence="7">Belongs to the binding-protein-dependent transport system permease family.</text>
</comment>
<dbReference type="InterPro" id="IPR035906">
    <property type="entry name" value="MetI-like_sf"/>
</dbReference>
<keyword evidence="4 7" id="KW-0812">Transmembrane</keyword>
<dbReference type="InterPro" id="IPR000515">
    <property type="entry name" value="MetI-like"/>
</dbReference>
<gene>
    <name evidence="9" type="ORF">LIP_2286</name>
</gene>